<dbReference type="PANTHER" id="PTHR43214:SF42">
    <property type="entry name" value="TRANSCRIPTIONAL REGULATORY PROTEIN DESR"/>
    <property type="match status" value="1"/>
</dbReference>
<gene>
    <name evidence="3" type="ORF">RM423_05815</name>
</gene>
<dbReference type="CDD" id="cd06170">
    <property type="entry name" value="LuxR_C_like"/>
    <property type="match status" value="1"/>
</dbReference>
<reference evidence="4" key="1">
    <citation type="submission" date="2023-07" db="EMBL/GenBank/DDBJ databases">
        <title>30 novel species of actinomycetes from the DSMZ collection.</title>
        <authorList>
            <person name="Nouioui I."/>
        </authorList>
    </citation>
    <scope>NUCLEOTIDE SEQUENCE [LARGE SCALE GENOMIC DNA]</scope>
    <source>
        <strain evidence="4">DSM 44399</strain>
    </source>
</reference>
<evidence type="ECO:0000313" key="4">
    <source>
        <dbReference type="Proteomes" id="UP001183176"/>
    </source>
</evidence>
<dbReference type="RefSeq" id="WP_311422064.1">
    <property type="nucleotide sequence ID" value="NZ_JAVREH010000005.1"/>
</dbReference>
<dbReference type="SUPFAM" id="SSF46894">
    <property type="entry name" value="C-terminal effector domain of the bipartite response regulators"/>
    <property type="match status" value="1"/>
</dbReference>
<organism evidence="3 4">
    <name type="scientific">Jatrophihabitans lederbergiae</name>
    <dbReference type="NCBI Taxonomy" id="3075547"/>
    <lineage>
        <taxon>Bacteria</taxon>
        <taxon>Bacillati</taxon>
        <taxon>Actinomycetota</taxon>
        <taxon>Actinomycetes</taxon>
        <taxon>Jatrophihabitantales</taxon>
        <taxon>Jatrophihabitantaceae</taxon>
        <taxon>Jatrophihabitans</taxon>
    </lineage>
</organism>
<keyword evidence="1" id="KW-0238">DNA-binding</keyword>
<keyword evidence="4" id="KW-1185">Reference proteome</keyword>
<dbReference type="PROSITE" id="PS00622">
    <property type="entry name" value="HTH_LUXR_1"/>
    <property type="match status" value="1"/>
</dbReference>
<evidence type="ECO:0000259" key="2">
    <source>
        <dbReference type="PROSITE" id="PS50043"/>
    </source>
</evidence>
<dbReference type="PRINTS" id="PR00038">
    <property type="entry name" value="HTHLUXR"/>
</dbReference>
<feature type="domain" description="HTH luxR-type" evidence="2">
    <location>
        <begin position="18"/>
        <end position="83"/>
    </location>
</feature>
<protein>
    <submittedName>
        <fullName evidence="3">Helix-turn-helix transcriptional regulator</fullName>
    </submittedName>
</protein>
<dbReference type="InterPro" id="IPR016032">
    <property type="entry name" value="Sig_transdc_resp-reg_C-effctor"/>
</dbReference>
<comment type="caution">
    <text evidence="3">The sequence shown here is derived from an EMBL/GenBank/DDBJ whole genome shotgun (WGS) entry which is preliminary data.</text>
</comment>
<dbReference type="SMART" id="SM00421">
    <property type="entry name" value="HTH_LUXR"/>
    <property type="match status" value="1"/>
</dbReference>
<dbReference type="Proteomes" id="UP001183176">
    <property type="component" value="Unassembled WGS sequence"/>
</dbReference>
<dbReference type="EMBL" id="JAVREH010000005">
    <property type="protein sequence ID" value="MDT0260907.1"/>
    <property type="molecule type" value="Genomic_DNA"/>
</dbReference>
<evidence type="ECO:0000313" key="3">
    <source>
        <dbReference type="EMBL" id="MDT0260907.1"/>
    </source>
</evidence>
<dbReference type="InterPro" id="IPR036388">
    <property type="entry name" value="WH-like_DNA-bd_sf"/>
</dbReference>
<evidence type="ECO:0000256" key="1">
    <source>
        <dbReference type="ARBA" id="ARBA00023125"/>
    </source>
</evidence>
<dbReference type="PROSITE" id="PS50043">
    <property type="entry name" value="HTH_LUXR_2"/>
    <property type="match status" value="1"/>
</dbReference>
<sequence>MKLTNVMVSLPAGTLPTAAGGRSPLIGRERDVLVASQHGATVADIATKLFLSEGTVRNYLPATIAKTGVRNRVEAYQAAEERGWL</sequence>
<name>A0ABU2J7D2_9ACTN</name>
<dbReference type="Pfam" id="PF00196">
    <property type="entry name" value="GerE"/>
    <property type="match status" value="1"/>
</dbReference>
<dbReference type="InterPro" id="IPR039420">
    <property type="entry name" value="WalR-like"/>
</dbReference>
<accession>A0ABU2J7D2</accession>
<dbReference type="Gene3D" id="1.10.10.10">
    <property type="entry name" value="Winged helix-like DNA-binding domain superfamily/Winged helix DNA-binding domain"/>
    <property type="match status" value="1"/>
</dbReference>
<proteinExistence type="predicted"/>
<dbReference type="InterPro" id="IPR000792">
    <property type="entry name" value="Tscrpt_reg_LuxR_C"/>
</dbReference>
<dbReference type="PANTHER" id="PTHR43214">
    <property type="entry name" value="TWO-COMPONENT RESPONSE REGULATOR"/>
    <property type="match status" value="1"/>
</dbReference>